<protein>
    <submittedName>
        <fullName evidence="2">Catechol 2,3-dioxygenase-like lactoylglutathione lyase family enzyme</fullName>
    </submittedName>
</protein>
<dbReference type="PANTHER" id="PTHR36503:SF1">
    <property type="entry name" value="BLR2520 PROTEIN"/>
    <property type="match status" value="1"/>
</dbReference>
<dbReference type="Proteomes" id="UP000578112">
    <property type="component" value="Unassembled WGS sequence"/>
</dbReference>
<name>A0A7W7I3D2_9ACTN</name>
<proteinExistence type="predicted"/>
<keyword evidence="2" id="KW-0560">Oxidoreductase</keyword>
<dbReference type="Pfam" id="PF00903">
    <property type="entry name" value="Glyoxalase"/>
    <property type="match status" value="1"/>
</dbReference>
<reference evidence="2 3" key="1">
    <citation type="submission" date="2020-08" db="EMBL/GenBank/DDBJ databases">
        <title>Sequencing the genomes of 1000 actinobacteria strains.</title>
        <authorList>
            <person name="Klenk H.-P."/>
        </authorList>
    </citation>
    <scope>NUCLEOTIDE SEQUENCE [LARGE SCALE GENOMIC DNA]</scope>
    <source>
        <strain evidence="2 3">DSM 43149</strain>
    </source>
</reference>
<accession>A0A7W7I3D2</accession>
<dbReference type="GO" id="GO:0051213">
    <property type="term" value="F:dioxygenase activity"/>
    <property type="evidence" value="ECO:0007669"/>
    <property type="project" value="UniProtKB-KW"/>
</dbReference>
<dbReference type="GO" id="GO:0016829">
    <property type="term" value="F:lyase activity"/>
    <property type="evidence" value="ECO:0007669"/>
    <property type="project" value="UniProtKB-KW"/>
</dbReference>
<dbReference type="InterPro" id="IPR004360">
    <property type="entry name" value="Glyas_Fos-R_dOase_dom"/>
</dbReference>
<organism evidence="2 3">
    <name type="scientific">Actinoplanes digitatis</name>
    <dbReference type="NCBI Taxonomy" id="1868"/>
    <lineage>
        <taxon>Bacteria</taxon>
        <taxon>Bacillati</taxon>
        <taxon>Actinomycetota</taxon>
        <taxon>Actinomycetes</taxon>
        <taxon>Micromonosporales</taxon>
        <taxon>Micromonosporaceae</taxon>
        <taxon>Actinoplanes</taxon>
    </lineage>
</organism>
<dbReference type="SUPFAM" id="SSF54593">
    <property type="entry name" value="Glyoxalase/Bleomycin resistance protein/Dihydroxybiphenyl dioxygenase"/>
    <property type="match status" value="1"/>
</dbReference>
<sequence>MSVPARVSLATLGVTDVARATEFYESLGWRLSPASVPGLVSFFHTAGGLLSLVATDDIAADAGLPTRPTPPNPAADFRGTMLAINVESPAAVDEALRAVVQAGATLVKTGGGAEWGGYLGYFTDPDGHLWEITYNPGWPLDEAGVPRLP</sequence>
<keyword evidence="3" id="KW-1185">Reference proteome</keyword>
<evidence type="ECO:0000259" key="1">
    <source>
        <dbReference type="PROSITE" id="PS51819"/>
    </source>
</evidence>
<dbReference type="RefSeq" id="WP_184996659.1">
    <property type="nucleotide sequence ID" value="NZ_BOMK01000022.1"/>
</dbReference>
<evidence type="ECO:0000313" key="2">
    <source>
        <dbReference type="EMBL" id="MBB4765632.1"/>
    </source>
</evidence>
<keyword evidence="2" id="KW-0456">Lyase</keyword>
<dbReference type="AlphaFoldDB" id="A0A7W7I3D2"/>
<dbReference type="Gene3D" id="3.10.180.10">
    <property type="entry name" value="2,3-Dihydroxybiphenyl 1,2-Dioxygenase, domain 1"/>
    <property type="match status" value="1"/>
</dbReference>
<gene>
    <name evidence="2" type="ORF">BJ971_006188</name>
</gene>
<dbReference type="EMBL" id="JACHNH010000001">
    <property type="protein sequence ID" value="MBB4765632.1"/>
    <property type="molecule type" value="Genomic_DNA"/>
</dbReference>
<evidence type="ECO:0000313" key="3">
    <source>
        <dbReference type="Proteomes" id="UP000578112"/>
    </source>
</evidence>
<dbReference type="InterPro" id="IPR037523">
    <property type="entry name" value="VOC_core"/>
</dbReference>
<dbReference type="PANTHER" id="PTHR36503">
    <property type="entry name" value="BLR2520 PROTEIN"/>
    <property type="match status" value="1"/>
</dbReference>
<keyword evidence="2" id="KW-0223">Dioxygenase</keyword>
<dbReference type="PROSITE" id="PS51819">
    <property type="entry name" value="VOC"/>
    <property type="match status" value="1"/>
</dbReference>
<dbReference type="InterPro" id="IPR029068">
    <property type="entry name" value="Glyas_Bleomycin-R_OHBP_Dase"/>
</dbReference>
<feature type="domain" description="VOC" evidence="1">
    <location>
        <begin position="6"/>
        <end position="135"/>
    </location>
</feature>
<comment type="caution">
    <text evidence="2">The sequence shown here is derived from an EMBL/GenBank/DDBJ whole genome shotgun (WGS) entry which is preliminary data.</text>
</comment>